<name>A0A1I3WSP2_9GAMM</name>
<dbReference type="InterPro" id="IPR027417">
    <property type="entry name" value="P-loop_NTPase"/>
</dbReference>
<keyword evidence="3" id="KW-0067">ATP-binding</keyword>
<evidence type="ECO:0000259" key="4">
    <source>
        <dbReference type="SMART" id="SM00382"/>
    </source>
</evidence>
<evidence type="ECO:0000256" key="2">
    <source>
        <dbReference type="ARBA" id="ARBA00022741"/>
    </source>
</evidence>
<dbReference type="RefSeq" id="WP_169924757.1">
    <property type="nucleotide sequence ID" value="NZ_CAWNQB010000009.1"/>
</dbReference>
<keyword evidence="2" id="KW-0547">Nucleotide-binding</keyword>
<sequence>MTQTFFIANDKDTPEEALYEFLTVVAQIESLLERECNAQLHDEQNILSKLLTQKSDDNRLETSSQSFSYTNWDTRIPEFDVKQTGRIARLAQKFDLTDFELAVLILGCLPRFEPKYAELFSQLQPNSLPLLGLDLALRLFCTGQFIRNAQRASLLADAPLKRFGLLALSHKYKGEQAYQTSSMVYHYFLGHDSLPEALYGTLSWLEPGHNIELDDTALLHCWHHEHHNFPALLELRVAAAMSGEQAAAVLGQRMGMRALLLQSSVLNNDKDLIPLLGQAISAARLHSALLVLQEISVQDNTESPAPSWDCIRSLLNDYPLPLCILIASSSPETPLPSLTRWILPVTLPSVPQRQKHLQQQLSTYPHGLLDYQSLVQRVALPEVDITSAVKEAWVLQHQRGGDQIEIGDLRQAFLRRARQNFSHLAQRIVPVRDFHDLVISDDQLEQLQEILCAIRQRDKTLAQGFARKLGRNTGISVLFYGDSGTGKTLAAEALAHQLGVDMIRVDLSTVINKYIGETEKNLAQIFDLAMQDAGVLFFDEADALFGKRSEAKDAKDRHANIEVAYLLQRLERHPGLVVLATNHRSHLDDAFSRRFTFIVRFAYPDASLRERMWQKAWPKEITLAEDVDFARLAQTALTGANIHNIALLSMWLAGESSAITDAHIQRALRRELSKIGRLPA</sequence>
<dbReference type="SMART" id="SM00382">
    <property type="entry name" value="AAA"/>
    <property type="match status" value="1"/>
</dbReference>
<comment type="similarity">
    <text evidence="1">Belongs to the AAA ATPase family.</text>
</comment>
<dbReference type="EMBL" id="NITY01000017">
    <property type="protein sequence ID" value="PHM38153.1"/>
    <property type="molecule type" value="Genomic_DNA"/>
</dbReference>
<keyword evidence="8" id="KW-1185">Reference proteome</keyword>
<dbReference type="InterPro" id="IPR003959">
    <property type="entry name" value="ATPase_AAA_core"/>
</dbReference>
<evidence type="ECO:0000313" key="7">
    <source>
        <dbReference type="Proteomes" id="UP000198919"/>
    </source>
</evidence>
<proteinExistence type="inferred from homology"/>
<dbReference type="InterPro" id="IPR054472">
    <property type="entry name" value="WHD"/>
</dbReference>
<accession>A0A1I3WSP2</accession>
<gene>
    <name evidence="6" type="ORF">SAMN05421680_12924</name>
    <name evidence="5" type="ORF">Xmau_03538</name>
</gene>
<dbReference type="Gene3D" id="3.40.50.300">
    <property type="entry name" value="P-loop containing nucleotide triphosphate hydrolases"/>
    <property type="match status" value="1"/>
</dbReference>
<dbReference type="GO" id="GO:0005524">
    <property type="term" value="F:ATP binding"/>
    <property type="evidence" value="ECO:0007669"/>
    <property type="project" value="UniProtKB-KW"/>
</dbReference>
<dbReference type="Proteomes" id="UP000224607">
    <property type="component" value="Unassembled WGS sequence"/>
</dbReference>
<dbReference type="SUPFAM" id="SSF52540">
    <property type="entry name" value="P-loop containing nucleoside triphosphate hydrolases"/>
    <property type="match status" value="1"/>
</dbReference>
<dbReference type="Pfam" id="PF00004">
    <property type="entry name" value="AAA"/>
    <property type="match status" value="1"/>
</dbReference>
<dbReference type="GO" id="GO:0016887">
    <property type="term" value="F:ATP hydrolysis activity"/>
    <property type="evidence" value="ECO:0007669"/>
    <property type="project" value="InterPro"/>
</dbReference>
<dbReference type="AlphaFoldDB" id="A0A1I3WSP2"/>
<protein>
    <submittedName>
        <fullName evidence="6">ATPase family associated with various cellular activities (AAA)</fullName>
    </submittedName>
    <submittedName>
        <fullName evidence="5">Vacuolar sorting ATPase</fullName>
    </submittedName>
</protein>
<evidence type="ECO:0000313" key="6">
    <source>
        <dbReference type="EMBL" id="SFK10664.1"/>
    </source>
</evidence>
<feature type="domain" description="AAA+ ATPase" evidence="4">
    <location>
        <begin position="473"/>
        <end position="605"/>
    </location>
</feature>
<dbReference type="Proteomes" id="UP000198919">
    <property type="component" value="Unassembled WGS sequence"/>
</dbReference>
<reference evidence="7" key="1">
    <citation type="submission" date="2016-10" db="EMBL/GenBank/DDBJ databases">
        <authorList>
            <person name="Varghese N."/>
            <person name="Submissions S."/>
        </authorList>
    </citation>
    <scope>NUCLEOTIDE SEQUENCE [LARGE SCALE GENOMIC DNA]</scope>
    <source>
        <strain evidence="7">DSM 17908</strain>
    </source>
</reference>
<reference evidence="6" key="2">
    <citation type="submission" date="2016-10" db="EMBL/GenBank/DDBJ databases">
        <authorList>
            <person name="de Groot N.N."/>
        </authorList>
    </citation>
    <scope>NUCLEOTIDE SEQUENCE [LARGE SCALE GENOMIC DNA]</scope>
    <source>
        <strain evidence="6">DSM 17908</strain>
    </source>
</reference>
<dbReference type="Pfam" id="PF22977">
    <property type="entry name" value="WHD"/>
    <property type="match status" value="1"/>
</dbReference>
<reference evidence="5 8" key="3">
    <citation type="journal article" date="2017" name="Nat. Microbiol.">
        <title>Natural product diversity associated with the nematode symbionts Photorhabdus and Xenorhabdus.</title>
        <authorList>
            <person name="Tobias N.J."/>
            <person name="Wolff H."/>
            <person name="Djahanschiri B."/>
            <person name="Grundmann F."/>
            <person name="Kronenwerth M."/>
            <person name="Shi Y.M."/>
            <person name="Simonyi S."/>
            <person name="Grun P."/>
            <person name="Shapiro-Ilan D."/>
            <person name="Pidot S.J."/>
            <person name="Stinear T.P."/>
            <person name="Ebersberger I."/>
            <person name="Bode H.B."/>
        </authorList>
    </citation>
    <scope>NUCLEOTIDE SEQUENCE [LARGE SCALE GENOMIC DNA]</scope>
    <source>
        <strain evidence="5 8">DSM 17908</strain>
    </source>
</reference>
<dbReference type="InterPro" id="IPR003593">
    <property type="entry name" value="AAA+_ATPase"/>
</dbReference>
<dbReference type="InterPro" id="IPR050221">
    <property type="entry name" value="26S_Proteasome_ATPase"/>
</dbReference>
<dbReference type="CDD" id="cd19481">
    <property type="entry name" value="RecA-like_protease"/>
    <property type="match status" value="1"/>
</dbReference>
<evidence type="ECO:0000313" key="8">
    <source>
        <dbReference type="Proteomes" id="UP000224607"/>
    </source>
</evidence>
<dbReference type="EMBL" id="FORG01000029">
    <property type="protein sequence ID" value="SFK10664.1"/>
    <property type="molecule type" value="Genomic_DNA"/>
</dbReference>
<dbReference type="STRING" id="351675.SAMN05421680_12924"/>
<organism evidence="6 7">
    <name type="scientific">Xenorhabdus mauleonii</name>
    <dbReference type="NCBI Taxonomy" id="351675"/>
    <lineage>
        <taxon>Bacteria</taxon>
        <taxon>Pseudomonadati</taxon>
        <taxon>Pseudomonadota</taxon>
        <taxon>Gammaproteobacteria</taxon>
        <taxon>Enterobacterales</taxon>
        <taxon>Morganellaceae</taxon>
        <taxon>Xenorhabdus</taxon>
    </lineage>
</organism>
<evidence type="ECO:0000313" key="5">
    <source>
        <dbReference type="EMBL" id="PHM38153.1"/>
    </source>
</evidence>
<evidence type="ECO:0000256" key="1">
    <source>
        <dbReference type="ARBA" id="ARBA00006914"/>
    </source>
</evidence>
<dbReference type="PANTHER" id="PTHR23073">
    <property type="entry name" value="26S PROTEASOME REGULATORY SUBUNIT"/>
    <property type="match status" value="1"/>
</dbReference>
<evidence type="ECO:0000256" key="3">
    <source>
        <dbReference type="ARBA" id="ARBA00022840"/>
    </source>
</evidence>